<keyword evidence="2" id="KW-1133">Transmembrane helix</keyword>
<reference evidence="3" key="1">
    <citation type="submission" date="2012-09" db="EMBL/GenBank/DDBJ databases">
        <authorList>
            <person name="Martin A.A."/>
        </authorList>
    </citation>
    <scope>NUCLEOTIDE SEQUENCE</scope>
</reference>
<dbReference type="WBParaSite" id="ACAC_0000924801-mRNA-1">
    <property type="protein sequence ID" value="ACAC_0000924801-mRNA-1"/>
    <property type="gene ID" value="ACAC_0000924801"/>
</dbReference>
<name>A0A158PAB4_ANGCA</name>
<evidence type="ECO:0000313" key="3">
    <source>
        <dbReference type="Proteomes" id="UP000035642"/>
    </source>
</evidence>
<keyword evidence="2" id="KW-0812">Transmembrane</keyword>
<evidence type="ECO:0000256" key="1">
    <source>
        <dbReference type="SAM" id="MobiDB-lite"/>
    </source>
</evidence>
<dbReference type="AlphaFoldDB" id="A0A158PAB4"/>
<sequence>MFRTETIVRTGSQQREESQNLARKISSLPDKLRLGQLFQVKGLSFDPQMLLNYEAVGEDPKEFNSPFFIGPPNALEENEPKEQQGRRDGDNDSILAVENAGPSTVISLSPVPLTTEPSSAPPEEEEQILTKTAQSLQIVRRIFFCIFFLMYLFAVPFCLF</sequence>
<proteinExistence type="predicted"/>
<feature type="region of interest" description="Disordered" evidence="1">
    <location>
        <begin position="70"/>
        <end position="123"/>
    </location>
</feature>
<feature type="transmembrane region" description="Helical" evidence="2">
    <location>
        <begin position="138"/>
        <end position="157"/>
    </location>
</feature>
<dbReference type="Proteomes" id="UP000035642">
    <property type="component" value="Unassembled WGS sequence"/>
</dbReference>
<keyword evidence="2" id="KW-0472">Membrane</keyword>
<evidence type="ECO:0000313" key="4">
    <source>
        <dbReference type="WBParaSite" id="ACAC_0000924801-mRNA-1"/>
    </source>
</evidence>
<feature type="compositionally biased region" description="Basic and acidic residues" evidence="1">
    <location>
        <begin position="78"/>
        <end position="90"/>
    </location>
</feature>
<accession>A0A158PAB4</accession>
<organism evidence="3 4">
    <name type="scientific">Angiostrongylus cantonensis</name>
    <name type="common">Rat lungworm</name>
    <dbReference type="NCBI Taxonomy" id="6313"/>
    <lineage>
        <taxon>Eukaryota</taxon>
        <taxon>Metazoa</taxon>
        <taxon>Ecdysozoa</taxon>
        <taxon>Nematoda</taxon>
        <taxon>Chromadorea</taxon>
        <taxon>Rhabditida</taxon>
        <taxon>Rhabditina</taxon>
        <taxon>Rhabditomorpha</taxon>
        <taxon>Strongyloidea</taxon>
        <taxon>Metastrongylidae</taxon>
        <taxon>Angiostrongylus</taxon>
    </lineage>
</organism>
<evidence type="ECO:0000256" key="2">
    <source>
        <dbReference type="SAM" id="Phobius"/>
    </source>
</evidence>
<protein>
    <submittedName>
        <fullName evidence="4">WASH_WAHD domain-containing protein</fullName>
    </submittedName>
</protein>
<reference evidence="4" key="2">
    <citation type="submission" date="2016-04" db="UniProtKB">
        <authorList>
            <consortium name="WormBaseParasite"/>
        </authorList>
    </citation>
    <scope>IDENTIFICATION</scope>
</reference>
<keyword evidence="3" id="KW-1185">Reference proteome</keyword>